<feature type="compositionally biased region" description="Low complexity" evidence="3">
    <location>
        <begin position="33"/>
        <end position="43"/>
    </location>
</feature>
<dbReference type="Gene3D" id="1.20.58.2010">
    <property type="entry name" value="PRONE domain, subdomain 1"/>
    <property type="match status" value="1"/>
</dbReference>
<dbReference type="InterPro" id="IPR005512">
    <property type="entry name" value="PRONE_dom"/>
</dbReference>
<dbReference type="Pfam" id="PF03759">
    <property type="entry name" value="PRONE"/>
    <property type="match status" value="1"/>
</dbReference>
<dbReference type="PANTHER" id="PTHR33101">
    <property type="entry name" value="ROP GUANINE NUCLEOTIDE EXCHANGE FACTOR 1"/>
    <property type="match status" value="1"/>
</dbReference>
<evidence type="ECO:0000313" key="5">
    <source>
        <dbReference type="EMBL" id="KAH6755121.1"/>
    </source>
</evidence>
<gene>
    <name evidence="5" type="ORF">C2S53_017885</name>
</gene>
<reference evidence="5 6" key="1">
    <citation type="journal article" date="2021" name="Nat. Commun.">
        <title>Incipient diploidization of the medicinal plant Perilla within 10,000 years.</title>
        <authorList>
            <person name="Zhang Y."/>
            <person name="Shen Q."/>
            <person name="Leng L."/>
            <person name="Zhang D."/>
            <person name="Chen S."/>
            <person name="Shi Y."/>
            <person name="Ning Z."/>
            <person name="Chen S."/>
        </authorList>
    </citation>
    <scope>NUCLEOTIDE SEQUENCE [LARGE SCALE GENOMIC DNA]</scope>
    <source>
        <strain evidence="6">cv. PC099</strain>
    </source>
</reference>
<evidence type="ECO:0000256" key="2">
    <source>
        <dbReference type="PROSITE-ProRule" id="PRU00663"/>
    </source>
</evidence>
<comment type="caution">
    <text evidence="5">The sequence shown here is derived from an EMBL/GenBank/DDBJ whole genome shotgun (WGS) entry which is preliminary data.</text>
</comment>
<feature type="region of interest" description="Disordered" evidence="3">
    <location>
        <begin position="1"/>
        <end position="52"/>
    </location>
</feature>
<protein>
    <submittedName>
        <fullName evidence="5">RHO guanyl-nucleotide exchange factor 8</fullName>
    </submittedName>
</protein>
<proteinExistence type="predicted"/>
<evidence type="ECO:0000256" key="1">
    <source>
        <dbReference type="ARBA" id="ARBA00022658"/>
    </source>
</evidence>
<dbReference type="PANTHER" id="PTHR33101:SF10">
    <property type="entry name" value="ROP GUANINE NUCLEOTIDE EXCHANGE FACTOR 12"/>
    <property type="match status" value="1"/>
</dbReference>
<feature type="domain" description="PRONE" evidence="4">
    <location>
        <begin position="42"/>
        <end position="404"/>
    </location>
</feature>
<dbReference type="PROSITE" id="PS51334">
    <property type="entry name" value="PRONE"/>
    <property type="match status" value="1"/>
</dbReference>
<evidence type="ECO:0000259" key="4">
    <source>
        <dbReference type="PROSITE" id="PS51334"/>
    </source>
</evidence>
<dbReference type="FunFam" id="1.20.58.1310:FF:000001">
    <property type="entry name" value="Rop guanine nucleotide exchange factor 9"/>
    <property type="match status" value="1"/>
</dbReference>
<sequence>MLDTYPVAQAHHNGVQENGSGGEAADDKKQIQNESPASAAAPPNKEKPTSDMDLMKEKFSKLLLGEDMSGGGKGVSSALALSNAITNLAASVYGEQSKLEPMPAKMKERWKKEIDWFLSVTDYIVEFVPSQQKTKEGSNMEIMVTQQRRDLLQRLPALRDLDMMLVEILDNFAGEQEFKYVSRDAVESEKGVQRNHKWWLPTVKVPPSGLSEESLRFLKKQKERVNQVLKASMDTNSQSLADMEIPESYIESLPKNGRESLGESLYKSITDEHFDPLQFLSALDLPSEHKILDLKNRIEACIVIWQRKISHKDAKSSWGSTISSEKRELFGERAKHVLQLLKQNFPGIPQSALEISKIQYNKDVGLSILESYSRVLETLANTVMSRIKDVLYANALAMTSPDQSGDSTPSPTVSSFAETTPSATLSDFISWDKSPSETEIGANELVDGLETYIKDEEEKIIRELASIKKFSYTDKVEMGGLRSQARG</sequence>
<organism evidence="5 6">
    <name type="scientific">Perilla frutescens var. hirtella</name>
    <name type="common">Perilla citriodora</name>
    <name type="synonym">Perilla setoyensis</name>
    <dbReference type="NCBI Taxonomy" id="608512"/>
    <lineage>
        <taxon>Eukaryota</taxon>
        <taxon>Viridiplantae</taxon>
        <taxon>Streptophyta</taxon>
        <taxon>Embryophyta</taxon>
        <taxon>Tracheophyta</taxon>
        <taxon>Spermatophyta</taxon>
        <taxon>Magnoliopsida</taxon>
        <taxon>eudicotyledons</taxon>
        <taxon>Gunneridae</taxon>
        <taxon>Pentapetalae</taxon>
        <taxon>asterids</taxon>
        <taxon>lamiids</taxon>
        <taxon>Lamiales</taxon>
        <taxon>Lamiaceae</taxon>
        <taxon>Nepetoideae</taxon>
        <taxon>Elsholtzieae</taxon>
        <taxon>Perilla</taxon>
    </lineage>
</organism>
<dbReference type="AlphaFoldDB" id="A0AAD4NVN2"/>
<dbReference type="Gene3D" id="1.20.58.1310">
    <property type="entry name" value="PRONE domain, subdomain 2"/>
    <property type="match status" value="1"/>
</dbReference>
<keyword evidence="6" id="KW-1185">Reference proteome</keyword>
<dbReference type="EMBL" id="SDAM02029634">
    <property type="protein sequence ID" value="KAH6755121.1"/>
    <property type="molecule type" value="Genomic_DNA"/>
</dbReference>
<dbReference type="FunFam" id="1.20.58.2010:FF:000003">
    <property type="entry name" value="Rop guanine nucleotide exchange factor 14"/>
    <property type="match status" value="1"/>
</dbReference>
<dbReference type="InterPro" id="IPR038937">
    <property type="entry name" value="RopGEF"/>
</dbReference>
<keyword evidence="1 2" id="KW-0344">Guanine-nucleotide releasing factor</keyword>
<evidence type="ECO:0000256" key="3">
    <source>
        <dbReference type="SAM" id="MobiDB-lite"/>
    </source>
</evidence>
<dbReference type="GO" id="GO:0005085">
    <property type="term" value="F:guanyl-nucleotide exchange factor activity"/>
    <property type="evidence" value="ECO:0007669"/>
    <property type="project" value="UniProtKB-UniRule"/>
</dbReference>
<dbReference type="Proteomes" id="UP001190926">
    <property type="component" value="Unassembled WGS sequence"/>
</dbReference>
<evidence type="ECO:0000313" key="6">
    <source>
        <dbReference type="Proteomes" id="UP001190926"/>
    </source>
</evidence>
<name>A0AAD4NVN2_PERFH</name>
<accession>A0AAD4NVN2</accession>